<keyword evidence="1" id="KW-1133">Transmembrane helix</keyword>
<protein>
    <recommendedName>
        <fullName evidence="4">Fam-l protein</fullName>
    </recommendedName>
</protein>
<name>A0A1A8WS10_PLAMA</name>
<reference evidence="3" key="1">
    <citation type="submission" date="2016-05" db="EMBL/GenBank/DDBJ databases">
        <authorList>
            <person name="Naeem Raeece"/>
        </authorList>
    </citation>
    <scope>NUCLEOTIDE SEQUENCE [LARGE SCALE GENOMIC DNA]</scope>
</reference>
<evidence type="ECO:0000313" key="3">
    <source>
        <dbReference type="Proteomes" id="UP000078597"/>
    </source>
</evidence>
<dbReference type="Pfam" id="PF12420">
    <property type="entry name" value="DUF3671"/>
    <property type="match status" value="1"/>
</dbReference>
<dbReference type="InterPro" id="IPR022139">
    <property type="entry name" value="Fam-L/Fam-M-like_plasmodium"/>
</dbReference>
<dbReference type="AlphaFoldDB" id="A0A1A8WS10"/>
<feature type="transmembrane region" description="Helical" evidence="1">
    <location>
        <begin position="334"/>
        <end position="356"/>
    </location>
</feature>
<dbReference type="VEuPathDB" id="PlasmoDB:PmUG01_00076400"/>
<gene>
    <name evidence="2" type="ORF">PMALA_048680</name>
</gene>
<keyword evidence="1" id="KW-0472">Membrane</keyword>
<keyword evidence="1" id="KW-0812">Transmembrane</keyword>
<organism evidence="2 3">
    <name type="scientific">Plasmodium malariae</name>
    <dbReference type="NCBI Taxonomy" id="5858"/>
    <lineage>
        <taxon>Eukaryota</taxon>
        <taxon>Sar</taxon>
        <taxon>Alveolata</taxon>
        <taxon>Apicomplexa</taxon>
        <taxon>Aconoidasida</taxon>
        <taxon>Haemosporida</taxon>
        <taxon>Plasmodiidae</taxon>
        <taxon>Plasmodium</taxon>
        <taxon>Plasmodium (Plasmodium)</taxon>
    </lineage>
</organism>
<evidence type="ECO:0000313" key="2">
    <source>
        <dbReference type="EMBL" id="SBS95719.1"/>
    </source>
</evidence>
<sequence>MSRFNKILDEKHGSDKKLYKRIDRLLGKCEKSIFANVGDLELNIPYNTKRKNEEIFKVDNEKFQKEKKEKLDRSLLYKEKLIKQLMKNKCTMLHKSYNHYEKKIMNGLDDKAFFNKILLINDKDYKKLKFNKILDEKHGSDKKLYKRIYRLLGKCEKSIFANVGDLELNIPYNTKRKNEEIFKVDNEKFQKEKKEKLDRSLLYKEKLIKQLMKNKCTMLHKSYNHYEKKIMNGLDDKAFFNKILLINDKDYKKLKYKKYRLRLFLLSLLFLVTLVIPVLDLSIGNLLMKFFSLFENNTSAGLGVGLSSSGTASNSSWITYFSENLSVTYKAQSVLIYCVPILIMGILLIIGVFYYYKNVIKHKKVKFLKSFNE</sequence>
<dbReference type="EMBL" id="FLQW01003456">
    <property type="protein sequence ID" value="SBS95719.1"/>
    <property type="molecule type" value="Genomic_DNA"/>
</dbReference>
<evidence type="ECO:0000256" key="1">
    <source>
        <dbReference type="SAM" id="Phobius"/>
    </source>
</evidence>
<proteinExistence type="predicted"/>
<feature type="transmembrane region" description="Helical" evidence="1">
    <location>
        <begin position="263"/>
        <end position="283"/>
    </location>
</feature>
<dbReference type="Proteomes" id="UP000078597">
    <property type="component" value="Unassembled WGS sequence"/>
</dbReference>
<dbReference type="VEuPathDB" id="PlasmoDB:PmUG01_00038600"/>
<evidence type="ECO:0008006" key="4">
    <source>
        <dbReference type="Google" id="ProtNLM"/>
    </source>
</evidence>
<accession>A0A1A8WS10</accession>